<dbReference type="SUPFAM" id="SSF55979">
    <property type="entry name" value="DNA clamp"/>
    <property type="match status" value="3"/>
</dbReference>
<proteinExistence type="inferred from homology"/>
<dbReference type="InterPro" id="IPR022637">
    <property type="entry name" value="DNA_polIII_beta_cen"/>
</dbReference>
<feature type="domain" description="DNA polymerase III beta sliding clamp N-terminal" evidence="11">
    <location>
        <begin position="1"/>
        <end position="111"/>
    </location>
</feature>
<evidence type="ECO:0000256" key="4">
    <source>
        <dbReference type="ARBA" id="ARBA00011400"/>
    </source>
</evidence>
<dbReference type="Pfam" id="PF00712">
    <property type="entry name" value="DNA_pol3_beta"/>
    <property type="match status" value="1"/>
</dbReference>
<feature type="domain" description="DNA polymerase III beta sliding clamp central" evidence="12">
    <location>
        <begin position="131"/>
        <end position="244"/>
    </location>
</feature>
<evidence type="ECO:0000313" key="14">
    <source>
        <dbReference type="EMBL" id="VEU78120.1"/>
    </source>
</evidence>
<dbReference type="InterPro" id="IPR001001">
    <property type="entry name" value="DNA_polIII_beta"/>
</dbReference>
<dbReference type="CDD" id="cd00140">
    <property type="entry name" value="beta_clamp"/>
    <property type="match status" value="1"/>
</dbReference>
<evidence type="ECO:0000256" key="3">
    <source>
        <dbReference type="ARBA" id="ARBA00010752"/>
    </source>
</evidence>
<evidence type="ECO:0000256" key="7">
    <source>
        <dbReference type="ARBA" id="ARBA00022695"/>
    </source>
</evidence>
<dbReference type="OrthoDB" id="397417at2"/>
<evidence type="ECO:0000256" key="9">
    <source>
        <dbReference type="ARBA" id="ARBA00022932"/>
    </source>
</evidence>
<keyword evidence="10" id="KW-0238">DNA-binding</keyword>
<feature type="domain" description="DNA polymerase III beta sliding clamp C-terminal" evidence="13">
    <location>
        <begin position="254"/>
        <end position="368"/>
    </location>
</feature>
<accession>A0A449BA91</accession>
<keyword evidence="6 14" id="KW-0808">Transferase</keyword>
<keyword evidence="9" id="KW-0239">DNA-directed DNA polymerase</keyword>
<dbReference type="GO" id="GO:0003677">
    <property type="term" value="F:DNA binding"/>
    <property type="evidence" value="ECO:0007669"/>
    <property type="project" value="UniProtKB-KW"/>
</dbReference>
<evidence type="ECO:0000256" key="8">
    <source>
        <dbReference type="ARBA" id="ARBA00022705"/>
    </source>
</evidence>
<dbReference type="PANTHER" id="PTHR30478:SF0">
    <property type="entry name" value="BETA SLIDING CLAMP"/>
    <property type="match status" value="1"/>
</dbReference>
<gene>
    <name evidence="14" type="primary">dnaN</name>
    <name evidence="14" type="ORF">NCTC10184_00343</name>
</gene>
<dbReference type="SMART" id="SM00480">
    <property type="entry name" value="POL3Bc"/>
    <property type="match status" value="1"/>
</dbReference>
<dbReference type="EMBL" id="LR215043">
    <property type="protein sequence ID" value="VEU78120.1"/>
    <property type="molecule type" value="Genomic_DNA"/>
</dbReference>
<dbReference type="KEGG" id="mcob:NCTC10184_00343"/>
<dbReference type="RefSeq" id="WP_129622967.1">
    <property type="nucleotide sequence ID" value="NZ_LR215043.1"/>
</dbReference>
<comment type="subunit">
    <text evidence="4">Forms a ring-shaped head-to-tail homodimer around DNA which binds and tethers DNA polymerases and other proteins to the DNA. The DNA replisome complex has a single clamp-loading complex (3 tau and 1 each of delta, delta', psi and chi subunits) which binds 3 Pol III cores (1 core on the leading strand and 2 on the lagging strand) each with a beta sliding clamp dimer. Additional proteins in the replisome are other copies of gamma, psi and chi, Ssb, DNA helicase and RNA primase.</text>
</comment>
<dbReference type="InterPro" id="IPR022634">
    <property type="entry name" value="DNA_polIII_beta_N"/>
</dbReference>
<comment type="subcellular location">
    <subcellularLocation>
        <location evidence="2">Cytoplasm</location>
    </subcellularLocation>
</comment>
<keyword evidence="8" id="KW-0235">DNA replication</keyword>
<dbReference type="EC" id="2.7.7.7" evidence="14"/>
<dbReference type="GO" id="GO:0009360">
    <property type="term" value="C:DNA polymerase III complex"/>
    <property type="evidence" value="ECO:0007669"/>
    <property type="project" value="InterPro"/>
</dbReference>
<dbReference type="GO" id="GO:0006271">
    <property type="term" value="P:DNA strand elongation involved in DNA replication"/>
    <property type="evidence" value="ECO:0007669"/>
    <property type="project" value="TreeGrafter"/>
</dbReference>
<dbReference type="Gene3D" id="3.70.10.10">
    <property type="match status" value="1"/>
</dbReference>
<dbReference type="AlphaFoldDB" id="A0A449BA91"/>
<evidence type="ECO:0000259" key="12">
    <source>
        <dbReference type="Pfam" id="PF02767"/>
    </source>
</evidence>
<comment type="function">
    <text evidence="1">Confers DNA tethering and processivity to DNA polymerases and other proteins. Acts as a clamp, forming a ring around DNA (a reaction catalyzed by the clamp-loading complex) which diffuses in an ATP-independent manner freely and bidirectionally along dsDNA. Initially characterized for its ability to contact the catalytic subunit of DNA polymerase III (Pol III), a complex, multichain enzyme responsible for most of the replicative synthesis in bacteria; Pol III exhibits 3'-5' exonuclease proofreading activity. The beta chain is required for initiation of replication as well as for processivity of DNA replication.</text>
</comment>
<evidence type="ECO:0000259" key="13">
    <source>
        <dbReference type="Pfam" id="PF02768"/>
    </source>
</evidence>
<dbReference type="InterPro" id="IPR022635">
    <property type="entry name" value="DNA_polIII_beta_C"/>
</dbReference>
<dbReference type="PANTHER" id="PTHR30478">
    <property type="entry name" value="DNA POLYMERASE III SUBUNIT BETA"/>
    <property type="match status" value="1"/>
</dbReference>
<sequence>MKFTINKKILEESTETVSKYTNSVSENYALRSILFKVKQNEIELQAYNEYFSIVKKIEVDNTNVFVSEQGEFLITAAIFKNVVKKTTGTIEINDENGIIEVISPESRYTITKNDQKIFNQIENVVKTVEIEIDRDEFKKAIQSVRFAATNNNDNIFKCINLKFFKNTINLVATDRYRLAKYLVTAGEEITNDEIDISINADLVKDLIPQDANKKMKIFFNNIKFGVEYKNTVITVRKSDVTYPNLDYLFTTDEIKYKIIINKQILMDMLNRAYVFSSYSTSALELSFDKSSLTVSMQNSEIGTSVVRTNQVYFEGPKTLIFDINYNYLKDALSVFDNDVIILLDQSASKILLLSKSNENCKQIVCPIRK</sequence>
<evidence type="ECO:0000256" key="6">
    <source>
        <dbReference type="ARBA" id="ARBA00022679"/>
    </source>
</evidence>
<evidence type="ECO:0000256" key="5">
    <source>
        <dbReference type="ARBA" id="ARBA00022490"/>
    </source>
</evidence>
<evidence type="ECO:0000259" key="11">
    <source>
        <dbReference type="Pfam" id="PF00712"/>
    </source>
</evidence>
<comment type="similarity">
    <text evidence="3">Belongs to the beta sliding clamp family.</text>
</comment>
<keyword evidence="7 14" id="KW-0548">Nucleotidyltransferase</keyword>
<dbReference type="GO" id="GO:0008408">
    <property type="term" value="F:3'-5' exonuclease activity"/>
    <property type="evidence" value="ECO:0007669"/>
    <property type="project" value="InterPro"/>
</dbReference>
<keyword evidence="5" id="KW-0963">Cytoplasm</keyword>
<evidence type="ECO:0000256" key="2">
    <source>
        <dbReference type="ARBA" id="ARBA00004496"/>
    </source>
</evidence>
<organism evidence="14 15">
    <name type="scientific">Mycoplasmopsis columbinasalis</name>
    <dbReference type="NCBI Taxonomy" id="114880"/>
    <lineage>
        <taxon>Bacteria</taxon>
        <taxon>Bacillati</taxon>
        <taxon>Mycoplasmatota</taxon>
        <taxon>Mycoplasmoidales</taxon>
        <taxon>Metamycoplasmataceae</taxon>
        <taxon>Mycoplasmopsis</taxon>
    </lineage>
</organism>
<keyword evidence="15" id="KW-1185">Reference proteome</keyword>
<protein>
    <submittedName>
        <fullName evidence="14">DNA polymerase III, beta subunit</fullName>
        <ecNumber evidence="14">2.7.7.7</ecNumber>
    </submittedName>
</protein>
<dbReference type="GO" id="GO:0005737">
    <property type="term" value="C:cytoplasm"/>
    <property type="evidence" value="ECO:0007669"/>
    <property type="project" value="UniProtKB-SubCell"/>
</dbReference>
<dbReference type="Pfam" id="PF02767">
    <property type="entry name" value="DNA_pol3_beta_2"/>
    <property type="match status" value="1"/>
</dbReference>
<dbReference type="Gene3D" id="3.10.150.10">
    <property type="entry name" value="DNA Polymerase III, subunit A, domain 2"/>
    <property type="match status" value="1"/>
</dbReference>
<reference evidence="14 15" key="1">
    <citation type="submission" date="2019-01" db="EMBL/GenBank/DDBJ databases">
        <authorList>
            <consortium name="Pathogen Informatics"/>
        </authorList>
    </citation>
    <scope>NUCLEOTIDE SEQUENCE [LARGE SCALE GENOMIC DNA]</scope>
    <source>
        <strain evidence="14 15">NCTC10184</strain>
    </source>
</reference>
<evidence type="ECO:0000256" key="1">
    <source>
        <dbReference type="ARBA" id="ARBA00002266"/>
    </source>
</evidence>
<dbReference type="Proteomes" id="UP000290876">
    <property type="component" value="Chromosome"/>
</dbReference>
<dbReference type="Pfam" id="PF02768">
    <property type="entry name" value="DNA_pol3_beta_3"/>
    <property type="match status" value="1"/>
</dbReference>
<dbReference type="GO" id="GO:0003887">
    <property type="term" value="F:DNA-directed DNA polymerase activity"/>
    <property type="evidence" value="ECO:0007669"/>
    <property type="project" value="UniProtKB-KW"/>
</dbReference>
<evidence type="ECO:0000313" key="15">
    <source>
        <dbReference type="Proteomes" id="UP000290876"/>
    </source>
</evidence>
<name>A0A449BA91_9BACT</name>
<dbReference type="InterPro" id="IPR046938">
    <property type="entry name" value="DNA_clamp_sf"/>
</dbReference>
<evidence type="ECO:0000256" key="10">
    <source>
        <dbReference type="ARBA" id="ARBA00023125"/>
    </source>
</evidence>